<evidence type="ECO:0000256" key="4">
    <source>
        <dbReference type="ARBA" id="ARBA00022723"/>
    </source>
</evidence>
<dbReference type="SUPFAM" id="SSF54695">
    <property type="entry name" value="POZ domain"/>
    <property type="match status" value="1"/>
</dbReference>
<feature type="compositionally biased region" description="Polar residues" evidence="13">
    <location>
        <begin position="348"/>
        <end position="358"/>
    </location>
</feature>
<dbReference type="AlphaFoldDB" id="A0A8J4U6K5"/>
<keyword evidence="10" id="KW-0238">DNA-binding</keyword>
<accession>A0A8J4U6K5</accession>
<dbReference type="Pfam" id="PF00651">
    <property type="entry name" value="BTB"/>
    <property type="match status" value="1"/>
</dbReference>
<dbReference type="OrthoDB" id="8117402at2759"/>
<feature type="compositionally biased region" description="Basic and acidic residues" evidence="13">
    <location>
        <begin position="239"/>
        <end position="257"/>
    </location>
</feature>
<keyword evidence="4" id="KW-0479">Metal-binding</keyword>
<evidence type="ECO:0000256" key="6">
    <source>
        <dbReference type="ARBA" id="ARBA00022771"/>
    </source>
</evidence>
<dbReference type="InterPro" id="IPR011333">
    <property type="entry name" value="SKP1/BTB/POZ_sf"/>
</dbReference>
<evidence type="ECO:0000313" key="15">
    <source>
        <dbReference type="EMBL" id="KAF5891755.1"/>
    </source>
</evidence>
<evidence type="ECO:0000259" key="14">
    <source>
        <dbReference type="PROSITE" id="PS50097"/>
    </source>
</evidence>
<keyword evidence="16" id="KW-1185">Reference proteome</keyword>
<gene>
    <name evidence="15" type="primary">zbtb5</name>
    <name evidence="15" type="ORF">DAT39_018555</name>
</gene>
<evidence type="ECO:0000256" key="12">
    <source>
        <dbReference type="ARBA" id="ARBA00023242"/>
    </source>
</evidence>
<dbReference type="GO" id="GO:0005634">
    <property type="term" value="C:nucleus"/>
    <property type="evidence" value="ECO:0007669"/>
    <property type="project" value="UniProtKB-SubCell"/>
</dbReference>
<keyword evidence="7" id="KW-0862">Zinc</keyword>
<reference evidence="15" key="1">
    <citation type="submission" date="2020-07" db="EMBL/GenBank/DDBJ databases">
        <title>Clarias magur genome sequencing, assembly and annotation.</title>
        <authorList>
            <person name="Kushwaha B."/>
            <person name="Kumar R."/>
            <person name="Das P."/>
            <person name="Joshi C.G."/>
            <person name="Kumar D."/>
            <person name="Nagpure N.S."/>
            <person name="Pandey M."/>
            <person name="Agarwal S."/>
            <person name="Srivastava S."/>
            <person name="Singh M."/>
            <person name="Sahoo L."/>
            <person name="Jayasankar P."/>
            <person name="Meher P.K."/>
            <person name="Koringa P.G."/>
            <person name="Iquebal M.A."/>
            <person name="Das S.P."/>
            <person name="Bit A."/>
            <person name="Patnaik S."/>
            <person name="Patel N."/>
            <person name="Shah T.M."/>
            <person name="Hinsu A."/>
            <person name="Jena J.K."/>
        </authorList>
    </citation>
    <scope>NUCLEOTIDE SEQUENCE</scope>
    <source>
        <strain evidence="15">CIFAMagur01</strain>
        <tissue evidence="15">Testis</tissue>
    </source>
</reference>
<dbReference type="PANTHER" id="PTHR46105">
    <property type="entry name" value="AGAP004733-PA"/>
    <property type="match status" value="1"/>
</dbReference>
<keyword evidence="5" id="KW-0677">Repeat</keyword>
<evidence type="ECO:0000256" key="7">
    <source>
        <dbReference type="ARBA" id="ARBA00022833"/>
    </source>
</evidence>
<keyword evidence="6" id="KW-0863">Zinc-finger</keyword>
<name>A0A8J4U6K5_CLAMG</name>
<dbReference type="EMBL" id="QNUK01000557">
    <property type="protein sequence ID" value="KAF5891755.1"/>
    <property type="molecule type" value="Genomic_DNA"/>
</dbReference>
<feature type="region of interest" description="Disordered" evidence="13">
    <location>
        <begin position="211"/>
        <end position="230"/>
    </location>
</feature>
<keyword evidence="12" id="KW-0539">Nucleus</keyword>
<evidence type="ECO:0000256" key="9">
    <source>
        <dbReference type="ARBA" id="ARBA00023015"/>
    </source>
</evidence>
<evidence type="ECO:0000256" key="13">
    <source>
        <dbReference type="SAM" id="MobiDB-lite"/>
    </source>
</evidence>
<dbReference type="FunFam" id="3.30.710.10:FF:000061">
    <property type="entry name" value="Zinc finger and BTB domain-containing protein 5"/>
    <property type="match status" value="1"/>
</dbReference>
<keyword evidence="11" id="KW-0804">Transcription</keyword>
<protein>
    <submittedName>
        <fullName evidence="15">Zinc finger and BTB domain-containing protein 5-like</fullName>
    </submittedName>
</protein>
<feature type="non-terminal residue" evidence="15">
    <location>
        <position position="358"/>
    </location>
</feature>
<proteinExistence type="predicted"/>
<dbReference type="GO" id="GO:0000978">
    <property type="term" value="F:RNA polymerase II cis-regulatory region sequence-specific DNA binding"/>
    <property type="evidence" value="ECO:0007669"/>
    <property type="project" value="TreeGrafter"/>
</dbReference>
<dbReference type="InterPro" id="IPR000210">
    <property type="entry name" value="BTB/POZ_dom"/>
</dbReference>
<dbReference type="InterPro" id="IPR050457">
    <property type="entry name" value="ZnFinger_BTB_dom_contain"/>
</dbReference>
<comment type="caution">
    <text evidence="15">The sequence shown here is derived from an EMBL/GenBank/DDBJ whole genome shotgun (WGS) entry which is preliminary data.</text>
</comment>
<keyword evidence="2" id="KW-1017">Isopeptide bond</keyword>
<keyword evidence="8" id="KW-0832">Ubl conjugation</keyword>
<sequence length="358" mass="39286">MDFPGHFEQIFQQLNYQRAHGQLCDCVIVVGSRHFKAHRAVLAACSTHFRALFSASEGDVSVIRLDLDVVTSEAFSVLMDMMYTSTLTLGESNVMDVLLAASHLHLNTVVKACKHYLNTRTLPKSPHNECGSQRIEQQQQLNNGANPRLQRSFLLQQLGLSVVSSALNEEPEEEGSAAGRGSVSGSGQSEQHDTFYPQRRLQKRKQTFSLIHADADRPRQRPRGPSQARALVEDCGEEGGARGEELLSPDSHSKTLDDDSKLDVVVIAVDDRDEYRRTAEHEDIQLPSQSDGGRGSRTESLLLPHKEEYANGDGGQVKGGGEQEAQRMPVVVKSEPISSPEPADETSDVTSQAEGSDQ</sequence>
<dbReference type="GO" id="GO:0008270">
    <property type="term" value="F:zinc ion binding"/>
    <property type="evidence" value="ECO:0007669"/>
    <property type="project" value="UniProtKB-KW"/>
</dbReference>
<dbReference type="Proteomes" id="UP000727407">
    <property type="component" value="Unassembled WGS sequence"/>
</dbReference>
<feature type="region of interest" description="Disordered" evidence="13">
    <location>
        <begin position="276"/>
        <end position="358"/>
    </location>
</feature>
<evidence type="ECO:0000256" key="2">
    <source>
        <dbReference type="ARBA" id="ARBA00022499"/>
    </source>
</evidence>
<organism evidence="15 16">
    <name type="scientific">Clarias magur</name>
    <name type="common">Asian catfish</name>
    <name type="synonym">Macropteronotus magur</name>
    <dbReference type="NCBI Taxonomy" id="1594786"/>
    <lineage>
        <taxon>Eukaryota</taxon>
        <taxon>Metazoa</taxon>
        <taxon>Chordata</taxon>
        <taxon>Craniata</taxon>
        <taxon>Vertebrata</taxon>
        <taxon>Euteleostomi</taxon>
        <taxon>Actinopterygii</taxon>
        <taxon>Neopterygii</taxon>
        <taxon>Teleostei</taxon>
        <taxon>Ostariophysi</taxon>
        <taxon>Siluriformes</taxon>
        <taxon>Clariidae</taxon>
        <taxon>Clarias</taxon>
    </lineage>
</organism>
<feature type="compositionally biased region" description="Low complexity" evidence="13">
    <location>
        <begin position="176"/>
        <end position="189"/>
    </location>
</feature>
<evidence type="ECO:0000256" key="10">
    <source>
        <dbReference type="ARBA" id="ARBA00023125"/>
    </source>
</evidence>
<feature type="compositionally biased region" description="Gly residues" evidence="13">
    <location>
        <begin position="312"/>
        <end position="322"/>
    </location>
</feature>
<feature type="region of interest" description="Disordered" evidence="13">
    <location>
        <begin position="235"/>
        <end position="257"/>
    </location>
</feature>
<evidence type="ECO:0000256" key="3">
    <source>
        <dbReference type="ARBA" id="ARBA00022553"/>
    </source>
</evidence>
<dbReference type="SMART" id="SM00225">
    <property type="entry name" value="BTB"/>
    <property type="match status" value="1"/>
</dbReference>
<keyword evidence="3" id="KW-0597">Phosphoprotein</keyword>
<dbReference type="PANTHER" id="PTHR46105:SF5">
    <property type="entry name" value="ZINC FINGER AND BTB DOMAIN-CONTAINING PROTEIN 44 ISOFORM X1"/>
    <property type="match status" value="1"/>
</dbReference>
<evidence type="ECO:0000256" key="8">
    <source>
        <dbReference type="ARBA" id="ARBA00022843"/>
    </source>
</evidence>
<evidence type="ECO:0000256" key="11">
    <source>
        <dbReference type="ARBA" id="ARBA00023163"/>
    </source>
</evidence>
<dbReference type="GO" id="GO:0000981">
    <property type="term" value="F:DNA-binding transcription factor activity, RNA polymerase II-specific"/>
    <property type="evidence" value="ECO:0007669"/>
    <property type="project" value="TreeGrafter"/>
</dbReference>
<evidence type="ECO:0000256" key="5">
    <source>
        <dbReference type="ARBA" id="ARBA00022737"/>
    </source>
</evidence>
<dbReference type="PROSITE" id="PS50097">
    <property type="entry name" value="BTB"/>
    <property type="match status" value="1"/>
</dbReference>
<comment type="subcellular location">
    <subcellularLocation>
        <location evidence="1">Nucleus</location>
    </subcellularLocation>
</comment>
<evidence type="ECO:0000313" key="16">
    <source>
        <dbReference type="Proteomes" id="UP000727407"/>
    </source>
</evidence>
<dbReference type="Gene3D" id="3.30.710.10">
    <property type="entry name" value="Potassium Channel Kv1.1, Chain A"/>
    <property type="match status" value="1"/>
</dbReference>
<evidence type="ECO:0000256" key="1">
    <source>
        <dbReference type="ARBA" id="ARBA00004123"/>
    </source>
</evidence>
<keyword evidence="9" id="KW-0805">Transcription regulation</keyword>
<feature type="region of interest" description="Disordered" evidence="13">
    <location>
        <begin position="166"/>
        <end position="202"/>
    </location>
</feature>
<feature type="domain" description="BTB" evidence="14">
    <location>
        <begin position="24"/>
        <end position="91"/>
    </location>
</feature>